<keyword evidence="7" id="KW-1185">Reference proteome</keyword>
<dbReference type="PANTHER" id="PTHR46630">
    <property type="entry name" value="TETRATRICOPEPTIDE REPEAT PROTEIN 29"/>
    <property type="match status" value="1"/>
</dbReference>
<feature type="repeat" description="TPR" evidence="5">
    <location>
        <begin position="88"/>
        <end position="121"/>
    </location>
</feature>
<dbReference type="PROSITE" id="PS50005">
    <property type="entry name" value="TPR"/>
    <property type="match status" value="4"/>
</dbReference>
<dbReference type="EMBL" id="CP104013">
    <property type="protein sequence ID" value="UYP45844.1"/>
    <property type="molecule type" value="Genomic_DNA"/>
</dbReference>
<dbReference type="InterPro" id="IPR051476">
    <property type="entry name" value="Bac_ResReg_Asp_Phosphatase"/>
</dbReference>
<name>A0ABY6HTG4_9ARCH</name>
<dbReference type="InterPro" id="IPR011990">
    <property type="entry name" value="TPR-like_helical_dom_sf"/>
</dbReference>
<reference evidence="6" key="1">
    <citation type="submission" date="2022-09" db="EMBL/GenBank/DDBJ databases">
        <title>Actin cytoskeleton and complex cell architecture in an #Asgard archaeon.</title>
        <authorList>
            <person name="Ponce Toledo R.I."/>
            <person name="Schleper C."/>
            <person name="Rodrigues Oliveira T."/>
            <person name="Wollweber F."/>
            <person name="Xu J."/>
            <person name="Rittmann S."/>
            <person name="Klingl A."/>
            <person name="Pilhofer M."/>
        </authorList>
    </citation>
    <scope>NUCLEOTIDE SEQUENCE</scope>
    <source>
        <strain evidence="6">B-35</strain>
    </source>
</reference>
<evidence type="ECO:0000313" key="7">
    <source>
        <dbReference type="Proteomes" id="UP001208689"/>
    </source>
</evidence>
<protein>
    <submittedName>
        <fullName evidence="6">HTH-type transcriptional regulator MalT</fullName>
    </submittedName>
</protein>
<organism evidence="6 7">
    <name type="scientific">Candidatus Lokiarchaeum ossiferum</name>
    <dbReference type="NCBI Taxonomy" id="2951803"/>
    <lineage>
        <taxon>Archaea</taxon>
        <taxon>Promethearchaeati</taxon>
        <taxon>Promethearchaeota</taxon>
        <taxon>Promethearchaeia</taxon>
        <taxon>Promethearchaeales</taxon>
        <taxon>Promethearchaeaceae</taxon>
        <taxon>Candidatus Lokiarchaeum</taxon>
    </lineage>
</organism>
<keyword evidence="4 5" id="KW-0802">TPR repeat</keyword>
<evidence type="ECO:0000256" key="1">
    <source>
        <dbReference type="ARBA" id="ARBA00004496"/>
    </source>
</evidence>
<evidence type="ECO:0000256" key="4">
    <source>
        <dbReference type="ARBA" id="ARBA00022803"/>
    </source>
</evidence>
<feature type="repeat" description="TPR" evidence="5">
    <location>
        <begin position="286"/>
        <end position="319"/>
    </location>
</feature>
<dbReference type="InterPro" id="IPR019734">
    <property type="entry name" value="TPR_rpt"/>
</dbReference>
<proteinExistence type="predicted"/>
<gene>
    <name evidence="6" type="ORF">NEF87_002129</name>
</gene>
<dbReference type="PANTHER" id="PTHR46630:SF1">
    <property type="entry name" value="TETRATRICOPEPTIDE REPEAT PROTEIN 29"/>
    <property type="match status" value="1"/>
</dbReference>
<accession>A0ABY6HTG4</accession>
<evidence type="ECO:0000256" key="5">
    <source>
        <dbReference type="PROSITE-ProRule" id="PRU00339"/>
    </source>
</evidence>
<evidence type="ECO:0000313" key="6">
    <source>
        <dbReference type="EMBL" id="UYP45844.1"/>
    </source>
</evidence>
<dbReference type="Pfam" id="PF13424">
    <property type="entry name" value="TPR_12"/>
    <property type="match status" value="2"/>
</dbReference>
<dbReference type="Proteomes" id="UP001208689">
    <property type="component" value="Chromosome"/>
</dbReference>
<dbReference type="SMART" id="SM00028">
    <property type="entry name" value="TPR"/>
    <property type="match status" value="7"/>
</dbReference>
<evidence type="ECO:0000256" key="3">
    <source>
        <dbReference type="ARBA" id="ARBA00022737"/>
    </source>
</evidence>
<comment type="subcellular location">
    <subcellularLocation>
        <location evidence="1">Cytoplasm</location>
    </subcellularLocation>
</comment>
<keyword evidence="3" id="KW-0677">Repeat</keyword>
<feature type="repeat" description="TPR" evidence="5">
    <location>
        <begin position="167"/>
        <end position="200"/>
    </location>
</feature>
<feature type="repeat" description="TPR" evidence="5">
    <location>
        <begin position="128"/>
        <end position="161"/>
    </location>
</feature>
<dbReference type="Gene3D" id="1.25.40.10">
    <property type="entry name" value="Tetratricopeptide repeat domain"/>
    <property type="match status" value="3"/>
</dbReference>
<sequence length="697" mass="80126">MDFERKKQSSKIYGLLQDILAKKEYSPQEKLEELTALASSELSSFENLALYIEIAFAQKGIGLLEEAEKSFLLLKNHPDIDDFPEFLAEIYGGLARTVMDQGRLEEAENLYKKAIDLYSQLKNLLRAYTIKMNYGMIFYLKGDFDLALEIYQEIIAYSHKNPDFDPKNAYSMMGIIYKEKGKIINALTFFKKAAKLAKNQSDFNNYCLSQNNVAECLVEMGQFKEAELIYQDGIQIAQDHHQARILSSLYISYSLMQVQLGKLHAAHHYIDRCYENMNLLNTYGKITAYTSLGQIFFMEGKFTKSIVEFEKGLKLAHTSKIEEPEIELLVNLAESYFYLEKIEKSYELLKRAEELSYRFKSKSGQIKSLILRARLNISNLNLGESELILLDAQRLAKQISSVHLHFSILLLLAEIYLIRSSNYRENKEYLQLAQSFIDQAVSLAKEKNLIIKYIQALIVQGSIYSLSDNQKASESLSTALKMAENCEISHFIEKIREKLNNLTFQQINPLEESGNVPFSINLIIEDIKRTLSPKVDLNVTDVDLNQTFMLTYKVDEVMGPIIHKVLNIDEDDPKYFKQIILSGALYSSALGQGQSYHKGLFGPFPFGEGNLRSLVYSHVVFDTSQIQKRNQGSVFVLLCLIFKQQISPLFYNLSRVEEIFNSYLDKVHFINEITEDLLQQISNNIIDDLMDDYKQNQ</sequence>
<keyword evidence="2" id="KW-0963">Cytoplasm</keyword>
<evidence type="ECO:0000256" key="2">
    <source>
        <dbReference type="ARBA" id="ARBA00022490"/>
    </source>
</evidence>
<dbReference type="SUPFAM" id="SSF48452">
    <property type="entry name" value="TPR-like"/>
    <property type="match status" value="2"/>
</dbReference>